<protein>
    <submittedName>
        <fullName evidence="1">PBS lyase HEAT domain protein repeat-containing protein</fullName>
    </submittedName>
</protein>
<dbReference type="HOGENOM" id="CLU_101012_1_1_2"/>
<dbReference type="SUPFAM" id="SSF48371">
    <property type="entry name" value="ARM repeat"/>
    <property type="match status" value="1"/>
</dbReference>
<dbReference type="Pfam" id="PF13646">
    <property type="entry name" value="HEAT_2"/>
    <property type="match status" value="1"/>
</dbReference>
<sequence>MTMNSESRTPMERLEKERERRQKENFEILVAQLDHRHITYRVKAAESLGNTGDRRAVPHLIGSINPDGEPEYLYVAMLSLGKLGSAEAVPVLIPYLESDDKWVRLGAVKALGMLRDDSATLPLLRLLNDKKWDVRASAAESFSLMGCTEAIEFIVPMLSDEDSRVRESARKVLNVLERLEKV</sequence>
<dbReference type="KEGG" id="mpi:Mpet_0154"/>
<dbReference type="Pfam" id="PF03130">
    <property type="entry name" value="HEAT_PBS"/>
    <property type="match status" value="1"/>
</dbReference>
<reference evidence="1 2" key="1">
    <citation type="journal article" date="2010" name="Stand. Genomic Sci.">
        <title>Complete genome sequence of Methanoplanus petrolearius type strain (SEBR 4847).</title>
        <authorList>
            <person name="Brambilla E."/>
            <person name="Djao O.D."/>
            <person name="Daligault H."/>
            <person name="Lapidus A."/>
            <person name="Lucas S."/>
            <person name="Hammon N."/>
            <person name="Nolan M."/>
            <person name="Tice H."/>
            <person name="Cheng J.F."/>
            <person name="Han C."/>
            <person name="Tapia R."/>
            <person name="Goodwin L."/>
            <person name="Pitluck S."/>
            <person name="Liolios K."/>
            <person name="Ivanova N."/>
            <person name="Mavromatis K."/>
            <person name="Mikhailova N."/>
            <person name="Pati A."/>
            <person name="Chen A."/>
            <person name="Palaniappan K."/>
            <person name="Land M."/>
            <person name="Hauser L."/>
            <person name="Chang Y.J."/>
            <person name="Jeffries C.D."/>
            <person name="Rohde M."/>
            <person name="Spring S."/>
            <person name="Sikorski J."/>
            <person name="Goker M."/>
            <person name="Woyke T."/>
            <person name="Bristow J."/>
            <person name="Eisen J.A."/>
            <person name="Markowitz V."/>
            <person name="Hugenholtz P."/>
            <person name="Kyrpides N.C."/>
            <person name="Klenk H.P."/>
        </authorList>
    </citation>
    <scope>NUCLEOTIDE SEQUENCE [LARGE SCALE GENOMIC DNA]</scope>
    <source>
        <strain evidence="2">DSM 11571 / OCM 486 / SEBR 4847</strain>
    </source>
</reference>
<organism evidence="1 2">
    <name type="scientific">Methanolacinia petrolearia (strain DSM 11571 / OCM 486 / SEBR 4847)</name>
    <name type="common">Methanoplanus petrolearius</name>
    <dbReference type="NCBI Taxonomy" id="679926"/>
    <lineage>
        <taxon>Archaea</taxon>
        <taxon>Methanobacteriati</taxon>
        <taxon>Methanobacteriota</taxon>
        <taxon>Stenosarchaea group</taxon>
        <taxon>Methanomicrobia</taxon>
        <taxon>Methanomicrobiales</taxon>
        <taxon>Methanomicrobiaceae</taxon>
        <taxon>Methanolacinia</taxon>
    </lineage>
</organism>
<dbReference type="GO" id="GO:0016829">
    <property type="term" value="F:lyase activity"/>
    <property type="evidence" value="ECO:0007669"/>
    <property type="project" value="UniProtKB-KW"/>
</dbReference>
<name>E1RE41_METP4</name>
<keyword evidence="2" id="KW-1185">Reference proteome</keyword>
<dbReference type="PANTHER" id="PTHR12697">
    <property type="entry name" value="PBS LYASE HEAT-LIKE PROTEIN"/>
    <property type="match status" value="1"/>
</dbReference>
<proteinExistence type="predicted"/>
<dbReference type="STRING" id="679926.Mpet_0154"/>
<dbReference type="EMBL" id="CP002117">
    <property type="protein sequence ID" value="ADN34932.1"/>
    <property type="molecule type" value="Genomic_DNA"/>
</dbReference>
<gene>
    <name evidence="1" type="ordered locus">Mpet_0154</name>
</gene>
<dbReference type="InterPro" id="IPR016024">
    <property type="entry name" value="ARM-type_fold"/>
</dbReference>
<accession>E1RE41</accession>
<dbReference type="GO" id="GO:0016491">
    <property type="term" value="F:oxidoreductase activity"/>
    <property type="evidence" value="ECO:0007669"/>
    <property type="project" value="TreeGrafter"/>
</dbReference>
<dbReference type="eggNOG" id="arCOG02966">
    <property type="taxonomic scope" value="Archaea"/>
</dbReference>
<dbReference type="AlphaFoldDB" id="E1RE41"/>
<dbReference type="InterPro" id="IPR011989">
    <property type="entry name" value="ARM-like"/>
</dbReference>
<evidence type="ECO:0000313" key="1">
    <source>
        <dbReference type="EMBL" id="ADN34932.1"/>
    </source>
</evidence>
<evidence type="ECO:0000313" key="2">
    <source>
        <dbReference type="Proteomes" id="UP000006565"/>
    </source>
</evidence>
<dbReference type="Proteomes" id="UP000006565">
    <property type="component" value="Chromosome"/>
</dbReference>
<dbReference type="Gene3D" id="1.25.10.10">
    <property type="entry name" value="Leucine-rich Repeat Variant"/>
    <property type="match status" value="1"/>
</dbReference>
<keyword evidence="1" id="KW-0456">Lyase</keyword>
<dbReference type="PANTHER" id="PTHR12697:SF5">
    <property type="entry name" value="DEOXYHYPUSINE HYDROXYLASE"/>
    <property type="match status" value="1"/>
</dbReference>
<dbReference type="InterPro" id="IPR004155">
    <property type="entry name" value="PBS_lyase_HEAT"/>
</dbReference>
<dbReference type="SMART" id="SM00567">
    <property type="entry name" value="EZ_HEAT"/>
    <property type="match status" value="4"/>
</dbReference>